<protein>
    <submittedName>
        <fullName evidence="1">Uncharacterized protein</fullName>
    </submittedName>
</protein>
<proteinExistence type="predicted"/>
<dbReference type="EMBL" id="JAPTMU010000020">
    <property type="protein sequence ID" value="KAJ4925973.1"/>
    <property type="molecule type" value="Genomic_DNA"/>
</dbReference>
<reference evidence="1" key="1">
    <citation type="submission" date="2022-11" db="EMBL/GenBank/DDBJ databases">
        <title>Chromosome-level genome of Pogonophryne albipinna.</title>
        <authorList>
            <person name="Jo E."/>
        </authorList>
    </citation>
    <scope>NUCLEOTIDE SEQUENCE</scope>
    <source>
        <strain evidence="1">SGF0006</strain>
        <tissue evidence="1">Muscle</tissue>
    </source>
</reference>
<dbReference type="Proteomes" id="UP001219934">
    <property type="component" value="Unassembled WGS sequence"/>
</dbReference>
<organism evidence="1 2">
    <name type="scientific">Pogonophryne albipinna</name>
    <dbReference type="NCBI Taxonomy" id="1090488"/>
    <lineage>
        <taxon>Eukaryota</taxon>
        <taxon>Metazoa</taxon>
        <taxon>Chordata</taxon>
        <taxon>Craniata</taxon>
        <taxon>Vertebrata</taxon>
        <taxon>Euteleostomi</taxon>
        <taxon>Actinopterygii</taxon>
        <taxon>Neopterygii</taxon>
        <taxon>Teleostei</taxon>
        <taxon>Neoteleostei</taxon>
        <taxon>Acanthomorphata</taxon>
        <taxon>Eupercaria</taxon>
        <taxon>Perciformes</taxon>
        <taxon>Notothenioidei</taxon>
        <taxon>Pogonophryne</taxon>
    </lineage>
</organism>
<sequence>MAITEQMSQAFKSNADLEICTPFANSIHAIPTPSSFDNVLTPYDCDSVITYPKCLILRCVFVVSYDALCGPCCYFEETPERLTTGCQSPLSVILFFLTLGTVIAVLRSEKGRQAFKSNADLEICTPFANSIHAIPTPSSFDNVLTPYDCDSVITYPKCLILRAQEPSTGYIETCHRSAHN</sequence>
<keyword evidence="2" id="KW-1185">Reference proteome</keyword>
<comment type="caution">
    <text evidence="1">The sequence shown here is derived from an EMBL/GenBank/DDBJ whole genome shotgun (WGS) entry which is preliminary data.</text>
</comment>
<name>A0AAD6AJI4_9TELE</name>
<evidence type="ECO:0000313" key="1">
    <source>
        <dbReference type="EMBL" id="KAJ4925973.1"/>
    </source>
</evidence>
<gene>
    <name evidence="1" type="ORF">JOQ06_008158</name>
</gene>
<evidence type="ECO:0000313" key="2">
    <source>
        <dbReference type="Proteomes" id="UP001219934"/>
    </source>
</evidence>
<dbReference type="AlphaFoldDB" id="A0AAD6AJI4"/>
<accession>A0AAD6AJI4</accession>